<dbReference type="Proteomes" id="UP001140094">
    <property type="component" value="Unassembled WGS sequence"/>
</dbReference>
<keyword evidence="5" id="KW-0175">Coiled coil</keyword>
<organism evidence="8 9">
    <name type="scientific">Coemansia guatemalensis</name>
    <dbReference type="NCBI Taxonomy" id="2761395"/>
    <lineage>
        <taxon>Eukaryota</taxon>
        <taxon>Fungi</taxon>
        <taxon>Fungi incertae sedis</taxon>
        <taxon>Zoopagomycota</taxon>
        <taxon>Kickxellomycotina</taxon>
        <taxon>Kickxellomycetes</taxon>
        <taxon>Kickxellales</taxon>
        <taxon>Kickxellaceae</taxon>
        <taxon>Coemansia</taxon>
    </lineage>
</organism>
<dbReference type="Gene3D" id="1.25.40.10">
    <property type="entry name" value="Tetratricopeptide repeat domain"/>
    <property type="match status" value="1"/>
</dbReference>
<feature type="region of interest" description="Disordered" evidence="6">
    <location>
        <begin position="1"/>
        <end position="22"/>
    </location>
</feature>
<dbReference type="GO" id="GO:0005634">
    <property type="term" value="C:nucleus"/>
    <property type="evidence" value="ECO:0007669"/>
    <property type="project" value="TreeGrafter"/>
</dbReference>
<dbReference type="PANTHER" id="PTHR46035">
    <property type="entry name" value="TETRATRICOPEPTIDE REPEAT PROTEIN 4"/>
    <property type="match status" value="1"/>
</dbReference>
<dbReference type="GO" id="GO:0006457">
    <property type="term" value="P:protein folding"/>
    <property type="evidence" value="ECO:0007669"/>
    <property type="project" value="TreeGrafter"/>
</dbReference>
<evidence type="ECO:0000256" key="5">
    <source>
        <dbReference type="SAM" id="Coils"/>
    </source>
</evidence>
<dbReference type="InterPro" id="IPR011990">
    <property type="entry name" value="TPR-like_helical_dom_sf"/>
</dbReference>
<dbReference type="SMART" id="SM00028">
    <property type="entry name" value="TPR"/>
    <property type="match status" value="3"/>
</dbReference>
<dbReference type="InterPro" id="IPR019734">
    <property type="entry name" value="TPR_rpt"/>
</dbReference>
<dbReference type="PROSITE" id="PS50005">
    <property type="entry name" value="TPR"/>
    <property type="match status" value="1"/>
</dbReference>
<keyword evidence="1" id="KW-0677">Repeat</keyword>
<evidence type="ECO:0000256" key="4">
    <source>
        <dbReference type="PROSITE-ProRule" id="PRU00339"/>
    </source>
</evidence>
<dbReference type="GO" id="GO:0030544">
    <property type="term" value="F:Hsp70 protein binding"/>
    <property type="evidence" value="ECO:0007669"/>
    <property type="project" value="TreeGrafter"/>
</dbReference>
<accession>A0A9W8HRP1</accession>
<dbReference type="GO" id="GO:0051879">
    <property type="term" value="F:Hsp90 protein binding"/>
    <property type="evidence" value="ECO:0007669"/>
    <property type="project" value="InterPro"/>
</dbReference>
<evidence type="ECO:0000256" key="1">
    <source>
        <dbReference type="ARBA" id="ARBA00022737"/>
    </source>
</evidence>
<sequence>MSSEENHEQTTAAIGPALPQVGTAERIEKLEKDLESIPLFMTQLPEGDDESNVAVEALKSLVSDEPPETMAETLKSEGNLCFKRGQLGEAVKYYSTALDYDHDNRGLKVTLLINRAAANLELQNYGQVLRDCSEALRLKSKTPKALFRAAKACIALEKFEEAIECCKWGLGIDPDNKEMAKLQVQAQRAEEEHERKTKEREAREKAKATKRAILRQAVLIRSKLTFDPSQNTGKKNMYPWETDADQVELDLETGHLLWPVVFLYPETKESDYVQKFDEAVTLHDMLAQVLHEPPYWDNQQNPKYRLDNVDTYFLTRPIGGQDHEERLIKVDINSPLAAALDSPDYIIRNGIPSFVLLPRNVPFTRQFIAHYDKLSQARKAATSIKTSS</sequence>
<evidence type="ECO:0000313" key="8">
    <source>
        <dbReference type="EMBL" id="KAJ2796680.1"/>
    </source>
</evidence>
<evidence type="ECO:0000313" key="9">
    <source>
        <dbReference type="Proteomes" id="UP001140094"/>
    </source>
</evidence>
<feature type="domain" description="Cns1/TTC4 wheel" evidence="7">
    <location>
        <begin position="253"/>
        <end position="368"/>
    </location>
</feature>
<reference evidence="8" key="1">
    <citation type="submission" date="2022-07" db="EMBL/GenBank/DDBJ databases">
        <title>Phylogenomic reconstructions and comparative analyses of Kickxellomycotina fungi.</title>
        <authorList>
            <person name="Reynolds N.K."/>
            <person name="Stajich J.E."/>
            <person name="Barry K."/>
            <person name="Grigoriev I.V."/>
            <person name="Crous P."/>
            <person name="Smith M.E."/>
        </authorList>
    </citation>
    <scope>NUCLEOTIDE SEQUENCE</scope>
    <source>
        <strain evidence="8">NRRL 1565</strain>
    </source>
</reference>
<evidence type="ECO:0000259" key="7">
    <source>
        <dbReference type="Pfam" id="PF18972"/>
    </source>
</evidence>
<dbReference type="Pfam" id="PF18972">
    <property type="entry name" value="Wheel"/>
    <property type="match status" value="1"/>
</dbReference>
<dbReference type="AlphaFoldDB" id="A0A9W8HRP1"/>
<dbReference type="SUPFAM" id="SSF48452">
    <property type="entry name" value="TPR-like"/>
    <property type="match status" value="1"/>
</dbReference>
<evidence type="ECO:0000256" key="3">
    <source>
        <dbReference type="ARBA" id="ARBA00023602"/>
    </source>
</evidence>
<feature type="repeat" description="TPR" evidence="4">
    <location>
        <begin position="71"/>
        <end position="104"/>
    </location>
</feature>
<evidence type="ECO:0000256" key="2">
    <source>
        <dbReference type="ARBA" id="ARBA00022803"/>
    </source>
</evidence>
<name>A0A9W8HRP1_9FUNG</name>
<protein>
    <submittedName>
        <fullName evidence="8">HSP70/90 co-chaperone</fullName>
    </submittedName>
</protein>
<evidence type="ECO:0000256" key="6">
    <source>
        <dbReference type="SAM" id="MobiDB-lite"/>
    </source>
</evidence>
<feature type="coiled-coil region" evidence="5">
    <location>
        <begin position="172"/>
        <end position="208"/>
    </location>
</feature>
<keyword evidence="2 4" id="KW-0802">TPR repeat</keyword>
<gene>
    <name evidence="8" type="primary">CNS1</name>
    <name evidence="8" type="ORF">H4R20_005454</name>
</gene>
<dbReference type="OrthoDB" id="420195at2759"/>
<dbReference type="PANTHER" id="PTHR46035:SF1">
    <property type="entry name" value="TETRATRICOPEPTIDE REPEAT PROTEIN 4"/>
    <property type="match status" value="1"/>
</dbReference>
<proteinExistence type="inferred from homology"/>
<dbReference type="EMBL" id="JANBUO010001826">
    <property type="protein sequence ID" value="KAJ2796680.1"/>
    <property type="molecule type" value="Genomic_DNA"/>
</dbReference>
<comment type="caution">
    <text evidence="8">The sequence shown here is derived from an EMBL/GenBank/DDBJ whole genome shotgun (WGS) entry which is preliminary data.</text>
</comment>
<dbReference type="Pfam" id="PF13181">
    <property type="entry name" value="TPR_8"/>
    <property type="match status" value="1"/>
</dbReference>
<comment type="similarity">
    <text evidence="3">Belongs to the TTC4 family.</text>
</comment>
<dbReference type="InterPro" id="IPR044059">
    <property type="entry name" value="Csn1/TTC4_wheel"/>
</dbReference>
<dbReference type="GO" id="GO:0005829">
    <property type="term" value="C:cytosol"/>
    <property type="evidence" value="ECO:0007669"/>
    <property type="project" value="TreeGrafter"/>
</dbReference>
<keyword evidence="9" id="KW-1185">Reference proteome</keyword>